<comment type="similarity">
    <text evidence="8">Belongs to the P-Pant transferase superfamily. AcpS family.</text>
</comment>
<evidence type="ECO:0000256" key="7">
    <source>
        <dbReference type="ARBA" id="ARBA00023160"/>
    </source>
</evidence>
<comment type="catalytic activity">
    <reaction evidence="8">
        <text>apo-[ACP] + CoA = holo-[ACP] + adenosine 3',5'-bisphosphate + H(+)</text>
        <dbReference type="Rhea" id="RHEA:12068"/>
        <dbReference type="Rhea" id="RHEA-COMP:9685"/>
        <dbReference type="Rhea" id="RHEA-COMP:9690"/>
        <dbReference type="ChEBI" id="CHEBI:15378"/>
        <dbReference type="ChEBI" id="CHEBI:29999"/>
        <dbReference type="ChEBI" id="CHEBI:57287"/>
        <dbReference type="ChEBI" id="CHEBI:58343"/>
        <dbReference type="ChEBI" id="CHEBI:64479"/>
        <dbReference type="EC" id="2.7.8.7"/>
    </reaction>
</comment>
<evidence type="ECO:0000313" key="11">
    <source>
        <dbReference type="Proteomes" id="UP000291469"/>
    </source>
</evidence>
<dbReference type="GO" id="GO:0006633">
    <property type="term" value="P:fatty acid biosynthetic process"/>
    <property type="evidence" value="ECO:0007669"/>
    <property type="project" value="UniProtKB-UniRule"/>
</dbReference>
<evidence type="ECO:0000256" key="4">
    <source>
        <dbReference type="ARBA" id="ARBA00022832"/>
    </source>
</evidence>
<comment type="cofactor">
    <cofactor evidence="8">
        <name>Mg(2+)</name>
        <dbReference type="ChEBI" id="CHEBI:18420"/>
    </cofactor>
</comment>
<keyword evidence="1 8" id="KW-0444">Lipid biosynthesis</keyword>
<feature type="binding site" evidence="8">
    <location>
        <position position="7"/>
    </location>
    <ligand>
        <name>Mg(2+)</name>
        <dbReference type="ChEBI" id="CHEBI:18420"/>
    </ligand>
</feature>
<dbReference type="GO" id="GO:0008897">
    <property type="term" value="F:holo-[acyl-carrier-protein] synthase activity"/>
    <property type="evidence" value="ECO:0007669"/>
    <property type="project" value="UniProtKB-UniRule"/>
</dbReference>
<organism evidence="10 11">
    <name type="scientific">Egibacter rhizosphaerae</name>
    <dbReference type="NCBI Taxonomy" id="1670831"/>
    <lineage>
        <taxon>Bacteria</taxon>
        <taxon>Bacillati</taxon>
        <taxon>Actinomycetota</taxon>
        <taxon>Nitriliruptoria</taxon>
        <taxon>Egibacterales</taxon>
        <taxon>Egibacteraceae</taxon>
        <taxon>Egibacter</taxon>
    </lineage>
</organism>
<feature type="domain" description="4'-phosphopantetheinyl transferase" evidence="9">
    <location>
        <begin position="3"/>
        <end position="99"/>
    </location>
</feature>
<dbReference type="Proteomes" id="UP000291469">
    <property type="component" value="Chromosome"/>
</dbReference>
<dbReference type="InterPro" id="IPR002582">
    <property type="entry name" value="ACPS"/>
</dbReference>
<feature type="binding site" evidence="8">
    <location>
        <position position="57"/>
    </location>
    <ligand>
        <name>Mg(2+)</name>
        <dbReference type="ChEBI" id="CHEBI:18420"/>
    </ligand>
</feature>
<keyword evidence="3 8" id="KW-0479">Metal-binding</keyword>
<comment type="subcellular location">
    <subcellularLocation>
        <location evidence="8">Cytoplasm</location>
    </subcellularLocation>
</comment>
<keyword evidence="6 8" id="KW-0443">Lipid metabolism</keyword>
<dbReference type="GO" id="GO:0000287">
    <property type="term" value="F:magnesium ion binding"/>
    <property type="evidence" value="ECO:0007669"/>
    <property type="project" value="UniProtKB-UniRule"/>
</dbReference>
<evidence type="ECO:0000256" key="2">
    <source>
        <dbReference type="ARBA" id="ARBA00022679"/>
    </source>
</evidence>
<dbReference type="NCBIfam" id="TIGR00556">
    <property type="entry name" value="pantethn_trn"/>
    <property type="match status" value="1"/>
</dbReference>
<keyword evidence="11" id="KW-1185">Reference proteome</keyword>
<dbReference type="NCBIfam" id="TIGR00516">
    <property type="entry name" value="acpS"/>
    <property type="match status" value="1"/>
</dbReference>
<dbReference type="HAMAP" id="MF_00101">
    <property type="entry name" value="AcpS"/>
    <property type="match status" value="1"/>
</dbReference>
<evidence type="ECO:0000256" key="5">
    <source>
        <dbReference type="ARBA" id="ARBA00022842"/>
    </source>
</evidence>
<keyword evidence="4 8" id="KW-0276">Fatty acid metabolism</keyword>
<keyword evidence="7 8" id="KW-0275">Fatty acid biosynthesis</keyword>
<dbReference type="EMBL" id="CP036402">
    <property type="protein sequence ID" value="QBI22047.1"/>
    <property type="molecule type" value="Genomic_DNA"/>
</dbReference>
<protein>
    <recommendedName>
        <fullName evidence="8">Holo-[acyl-carrier-protein] synthase</fullName>
        <shortName evidence="8">Holo-ACP synthase</shortName>
        <ecNumber evidence="8">2.7.8.7</ecNumber>
    </recommendedName>
    <alternativeName>
        <fullName evidence="8">4'-phosphopantetheinyl transferase AcpS</fullName>
    </alternativeName>
</protein>
<dbReference type="Pfam" id="PF01648">
    <property type="entry name" value="ACPS"/>
    <property type="match status" value="1"/>
</dbReference>
<dbReference type="SUPFAM" id="SSF56214">
    <property type="entry name" value="4'-phosphopantetheinyl transferase"/>
    <property type="match status" value="1"/>
</dbReference>
<sequence length="127" mass="13105">MVGVGVDAIEIVRVRLALARTPSLVERLWTAAEGVHCTAPDGDLRVGSLATRFAAKEAVAKALGSGFHGFGFTDVEVVANADGKPEVVLHAGAAARAEEEGIARVHLSLSRTRDLALAQAVAVGAPR</sequence>
<evidence type="ECO:0000313" key="10">
    <source>
        <dbReference type="EMBL" id="QBI22047.1"/>
    </source>
</evidence>
<dbReference type="AlphaFoldDB" id="A0A411YLI6"/>
<keyword evidence="2 8" id="KW-0808">Transferase</keyword>
<dbReference type="OrthoDB" id="517356at2"/>
<evidence type="ECO:0000256" key="6">
    <source>
        <dbReference type="ARBA" id="ARBA00023098"/>
    </source>
</evidence>
<name>A0A411YLI6_9ACTN</name>
<keyword evidence="5 8" id="KW-0460">Magnesium</keyword>
<comment type="function">
    <text evidence="8">Transfers the 4'-phosphopantetheine moiety from coenzyme A to a Ser of acyl-carrier-protein.</text>
</comment>
<dbReference type="InterPro" id="IPR037143">
    <property type="entry name" value="4-PPantetheinyl_Trfase_dom_sf"/>
</dbReference>
<dbReference type="InterPro" id="IPR004568">
    <property type="entry name" value="Ppantetheine-prot_Trfase_dom"/>
</dbReference>
<keyword evidence="8" id="KW-0963">Cytoplasm</keyword>
<evidence type="ECO:0000256" key="8">
    <source>
        <dbReference type="HAMAP-Rule" id="MF_00101"/>
    </source>
</evidence>
<reference evidence="10 11" key="1">
    <citation type="submission" date="2019-01" db="EMBL/GenBank/DDBJ databases">
        <title>Egibacter rhizosphaerae EGI 80759T.</title>
        <authorList>
            <person name="Chen D.-D."/>
            <person name="Tian Y."/>
            <person name="Jiao J.-Y."/>
            <person name="Zhang X.-T."/>
            <person name="Zhang Y.-G."/>
            <person name="Zhang Y."/>
            <person name="Xiao M."/>
            <person name="Shu W.-S."/>
            <person name="Li W.-J."/>
        </authorList>
    </citation>
    <scope>NUCLEOTIDE SEQUENCE [LARGE SCALE GENOMIC DNA]</scope>
    <source>
        <strain evidence="10 11">EGI 80759</strain>
    </source>
</reference>
<dbReference type="KEGG" id="erz:ER308_14080"/>
<evidence type="ECO:0000259" key="9">
    <source>
        <dbReference type="Pfam" id="PF01648"/>
    </source>
</evidence>
<dbReference type="Gene3D" id="3.90.470.20">
    <property type="entry name" value="4'-phosphopantetheinyl transferase domain"/>
    <property type="match status" value="1"/>
</dbReference>
<gene>
    <name evidence="8 10" type="primary">acpS</name>
    <name evidence="10" type="ORF">ER308_14080</name>
</gene>
<evidence type="ECO:0000256" key="3">
    <source>
        <dbReference type="ARBA" id="ARBA00022723"/>
    </source>
</evidence>
<accession>A0A411YLI6</accession>
<dbReference type="InterPro" id="IPR008278">
    <property type="entry name" value="4-PPantetheinyl_Trfase_dom"/>
</dbReference>
<dbReference type="EC" id="2.7.8.7" evidence="8"/>
<evidence type="ECO:0000256" key="1">
    <source>
        <dbReference type="ARBA" id="ARBA00022516"/>
    </source>
</evidence>
<dbReference type="GO" id="GO:0005737">
    <property type="term" value="C:cytoplasm"/>
    <property type="evidence" value="ECO:0007669"/>
    <property type="project" value="UniProtKB-SubCell"/>
</dbReference>
<proteinExistence type="inferred from homology"/>